<reference evidence="1 2" key="2">
    <citation type="submission" date="2019-01" db="EMBL/GenBank/DDBJ databases">
        <title>A chromosome length genome reference of the Java medaka (oryzias javanicus).</title>
        <authorList>
            <person name="Herpin A."/>
            <person name="Takehana Y."/>
            <person name="Naruse K."/>
            <person name="Ansai S."/>
            <person name="Kawaguchi M."/>
        </authorList>
    </citation>
    <scope>NUCLEOTIDE SEQUENCE [LARGE SCALE GENOMIC DNA]</scope>
    <source>
        <strain evidence="1">RS831</strain>
        <tissue evidence="1">Whole body</tissue>
    </source>
</reference>
<protein>
    <submittedName>
        <fullName evidence="1">Uncharacterized protein</fullName>
    </submittedName>
</protein>
<organism evidence="1 2">
    <name type="scientific">Oryzias javanicus</name>
    <name type="common">Javanese ricefish</name>
    <name type="synonym">Aplocheilus javanicus</name>
    <dbReference type="NCBI Taxonomy" id="123683"/>
    <lineage>
        <taxon>Eukaryota</taxon>
        <taxon>Metazoa</taxon>
        <taxon>Chordata</taxon>
        <taxon>Craniata</taxon>
        <taxon>Vertebrata</taxon>
        <taxon>Euteleostomi</taxon>
        <taxon>Actinopterygii</taxon>
        <taxon>Neopterygii</taxon>
        <taxon>Teleostei</taxon>
        <taxon>Neoteleostei</taxon>
        <taxon>Acanthomorphata</taxon>
        <taxon>Ovalentaria</taxon>
        <taxon>Atherinomorphae</taxon>
        <taxon>Beloniformes</taxon>
        <taxon>Adrianichthyidae</taxon>
        <taxon>Oryziinae</taxon>
        <taxon>Oryzias</taxon>
    </lineage>
</organism>
<reference evidence="1 2" key="1">
    <citation type="submission" date="2018-11" db="EMBL/GenBank/DDBJ databases">
        <authorList>
            <person name="Lopez-Roques C."/>
            <person name="Donnadieu C."/>
            <person name="Bouchez O."/>
            <person name="Klopp C."/>
            <person name="Cabau C."/>
            <person name="Zahm M."/>
        </authorList>
    </citation>
    <scope>NUCLEOTIDE SEQUENCE [LARGE SCALE GENOMIC DNA]</scope>
    <source>
        <strain evidence="1">RS831</strain>
        <tissue evidence="1">Whole body</tissue>
    </source>
</reference>
<dbReference type="AlphaFoldDB" id="A0A3S2P3Z8"/>
<accession>A0A3S2P3Z8</accession>
<evidence type="ECO:0000313" key="1">
    <source>
        <dbReference type="EMBL" id="RVE56609.1"/>
    </source>
</evidence>
<evidence type="ECO:0000313" key="2">
    <source>
        <dbReference type="Proteomes" id="UP000283210"/>
    </source>
</evidence>
<dbReference type="PANTHER" id="PTHR33104:SF2">
    <property type="entry name" value="CXC3 LIKE CYSTEINE CLUSTER DOMAIN-CONTAINING PROTEIN"/>
    <property type="match status" value="1"/>
</dbReference>
<dbReference type="Proteomes" id="UP000283210">
    <property type="component" value="Chromosome 23"/>
</dbReference>
<proteinExistence type="predicted"/>
<dbReference type="EMBL" id="CM012459">
    <property type="protein sequence ID" value="RVE56609.1"/>
    <property type="molecule type" value="Genomic_DNA"/>
</dbReference>
<name>A0A3S2P3Z8_ORYJA</name>
<gene>
    <name evidence="1" type="ORF">OJAV_G00222770</name>
</gene>
<keyword evidence="2" id="KW-1185">Reference proteome</keyword>
<sequence length="185" mass="19685">MCELQWGGRNQDGAGATIGEEVEQVNSFLSRAAICSKYMSKAVRTDMLTIQAIGWNKRKVEKLDLTLAKRYIKTVQRISEASADLGKLTQDLSIQEDMVQQWVSDVKEWAAAPFFPGGSGGTGWVLCPFPPGRSHPAAANEAVSLLDPGSAAEPGRTSTRARVACVTCECAGGGAFTGLAPPPSR</sequence>
<dbReference type="OrthoDB" id="8942143at2759"/>
<dbReference type="PANTHER" id="PTHR33104">
    <property type="entry name" value="SI:DKEY-29D5.2"/>
    <property type="match status" value="1"/>
</dbReference>